<protein>
    <recommendedName>
        <fullName evidence="3">Internalin</fullName>
    </recommendedName>
</protein>
<dbReference type="Proteomes" id="UP000217250">
    <property type="component" value="Chromosome"/>
</dbReference>
<dbReference type="Gene3D" id="3.80.10.10">
    <property type="entry name" value="Ribonuclease Inhibitor"/>
    <property type="match status" value="2"/>
</dbReference>
<dbReference type="SUPFAM" id="SSF52058">
    <property type="entry name" value="L domain-like"/>
    <property type="match status" value="1"/>
</dbReference>
<dbReference type="AlphaFoldDB" id="A0A250FR89"/>
<organism evidence="1 2">
    <name type="scientific">Capnocytophaga gingivalis</name>
    <dbReference type="NCBI Taxonomy" id="1017"/>
    <lineage>
        <taxon>Bacteria</taxon>
        <taxon>Pseudomonadati</taxon>
        <taxon>Bacteroidota</taxon>
        <taxon>Flavobacteriia</taxon>
        <taxon>Flavobacteriales</taxon>
        <taxon>Flavobacteriaceae</taxon>
        <taxon>Capnocytophaga</taxon>
    </lineage>
</organism>
<dbReference type="GeneID" id="84809074"/>
<dbReference type="KEGG" id="cgh:CGC50_10995"/>
<dbReference type="RefSeq" id="WP_095910859.1">
    <property type="nucleotide sequence ID" value="NZ_CP022386.1"/>
</dbReference>
<evidence type="ECO:0000313" key="1">
    <source>
        <dbReference type="EMBL" id="ATA87630.1"/>
    </source>
</evidence>
<dbReference type="InterPro" id="IPR032675">
    <property type="entry name" value="LRR_dom_sf"/>
</dbReference>
<sequence>MKEDLKLNSISDSELDNLDKTISNYDRIYIENSAEELILDKVNTVLSKHNIPILLWIDEHLKNYSGNLHILRNLANVKQLDIFVAAGEISSLSDISFVKDLQVLKLRKNFKKGISLNDLRKFSNLKHFELENGLTSKQHSFIDELSSLKTCAVFDFDLDNITNKSSLKTLRIYRKLLNCKKITEVFPNLTSLYLEKCKEMDLNYIGQLPHIQEVWLRYMPLVSSIPKFINPDNIKLFQTTHLPKLADVSEIFKMSNLKALMMTDLSLLKADDFSRLSELPNLKIAYITFKDPKENLKFFEFCQRNNWIYKQPALVR</sequence>
<name>A0A250FR89_9FLAO</name>
<evidence type="ECO:0008006" key="3">
    <source>
        <dbReference type="Google" id="ProtNLM"/>
    </source>
</evidence>
<accession>A0A250FR89</accession>
<proteinExistence type="predicted"/>
<reference evidence="2" key="1">
    <citation type="submission" date="2017-06" db="EMBL/GenBank/DDBJ databases">
        <title>Capnocytophaga spp. assemblies.</title>
        <authorList>
            <person name="Gulvik C.A."/>
        </authorList>
    </citation>
    <scope>NUCLEOTIDE SEQUENCE [LARGE SCALE GENOMIC DNA]</scope>
    <source>
        <strain evidence="2">H1496</strain>
    </source>
</reference>
<dbReference type="OrthoDB" id="1150355at2"/>
<evidence type="ECO:0000313" key="2">
    <source>
        <dbReference type="Proteomes" id="UP000217250"/>
    </source>
</evidence>
<dbReference type="EMBL" id="CP022386">
    <property type="protein sequence ID" value="ATA87630.1"/>
    <property type="molecule type" value="Genomic_DNA"/>
</dbReference>
<gene>
    <name evidence="1" type="ORF">CGC50_10995</name>
</gene>